<gene>
    <name evidence="2" type="primary">Dsim\GD16405</name>
    <name evidence="2" type="ORF">Dsim_GD16405</name>
</gene>
<feature type="compositionally biased region" description="Gly residues" evidence="1">
    <location>
        <begin position="92"/>
        <end position="104"/>
    </location>
</feature>
<organism evidence="2 3">
    <name type="scientific">Drosophila simulans</name>
    <name type="common">Fruit fly</name>
    <dbReference type="NCBI Taxonomy" id="7240"/>
    <lineage>
        <taxon>Eukaryota</taxon>
        <taxon>Metazoa</taxon>
        <taxon>Ecdysozoa</taxon>
        <taxon>Arthropoda</taxon>
        <taxon>Hexapoda</taxon>
        <taxon>Insecta</taxon>
        <taxon>Pterygota</taxon>
        <taxon>Neoptera</taxon>
        <taxon>Endopterygota</taxon>
        <taxon>Diptera</taxon>
        <taxon>Brachycera</taxon>
        <taxon>Muscomorpha</taxon>
        <taxon>Ephydroidea</taxon>
        <taxon>Drosophilidae</taxon>
        <taxon>Drosophila</taxon>
        <taxon>Sophophora</taxon>
    </lineage>
</organism>
<feature type="region of interest" description="Disordered" evidence="1">
    <location>
        <begin position="85"/>
        <end position="104"/>
    </location>
</feature>
<dbReference type="OrthoDB" id="195736at2759"/>
<dbReference type="HOGENOM" id="CLU_1580195_0_0_1"/>
<evidence type="ECO:0000313" key="3">
    <source>
        <dbReference type="Proteomes" id="UP000000304"/>
    </source>
</evidence>
<proteinExistence type="predicted"/>
<keyword evidence="3" id="KW-1185">Reference proteome</keyword>
<name>B4R322_DROSI</name>
<evidence type="ECO:0000313" key="2">
    <source>
        <dbReference type="EMBL" id="EDX16876.1"/>
    </source>
</evidence>
<dbReference type="STRING" id="7240.B4R322"/>
<dbReference type="EMBL" id="CM000366">
    <property type="protein sequence ID" value="EDX16876.1"/>
    <property type="molecule type" value="Genomic_DNA"/>
</dbReference>
<protein>
    <submittedName>
        <fullName evidence="2">GD16405</fullName>
    </submittedName>
</protein>
<dbReference type="AlphaFoldDB" id="B4R322"/>
<accession>B4R322</accession>
<sequence length="169" mass="17296">MSEDKPQDYKKRLSIELTNSLLREDNNIWASADLGMGPDLQDMLGPEEAYEGLYGQGPPSVHSSHGGRAFHQQGYDTLPIDSMQGLEISSPVGGGGAGGAPGNGGAVGGASGGGGNIGAIPPSGAPTSPYSMDMDVGEIDAGALNFDLDAMPTPPNDNNNLAAWYDTDC</sequence>
<dbReference type="Bgee" id="FBgn0188022">
    <property type="expression patterns" value="Expressed in embryo and 3 other cell types or tissues"/>
</dbReference>
<dbReference type="Proteomes" id="UP000000304">
    <property type="component" value="Chromosome X"/>
</dbReference>
<evidence type="ECO:0000256" key="1">
    <source>
        <dbReference type="SAM" id="MobiDB-lite"/>
    </source>
</evidence>
<reference evidence="2 3" key="1">
    <citation type="journal article" date="2007" name="Nature">
        <title>Evolution of genes and genomes on the Drosophila phylogeny.</title>
        <authorList>
            <consortium name="Drosophila 12 Genomes Consortium"/>
            <person name="Clark A.G."/>
            <person name="Eisen M.B."/>
            <person name="Smith D.R."/>
            <person name="Bergman C.M."/>
            <person name="Oliver B."/>
            <person name="Markow T.A."/>
            <person name="Kaufman T.C."/>
            <person name="Kellis M."/>
            <person name="Gelbart W."/>
            <person name="Iyer V.N."/>
            <person name="Pollard D.A."/>
            <person name="Sackton T.B."/>
            <person name="Larracuente A.M."/>
            <person name="Singh N.D."/>
            <person name="Abad J.P."/>
            <person name="Abt D.N."/>
            <person name="Adryan B."/>
            <person name="Aguade M."/>
            <person name="Akashi H."/>
            <person name="Anderson W.W."/>
            <person name="Aquadro C.F."/>
            <person name="Ardell D.H."/>
            <person name="Arguello R."/>
            <person name="Artieri C.G."/>
            <person name="Barbash D.A."/>
            <person name="Barker D."/>
            <person name="Barsanti P."/>
            <person name="Batterham P."/>
            <person name="Batzoglou S."/>
            <person name="Begun D."/>
            <person name="Bhutkar A."/>
            <person name="Blanco E."/>
            <person name="Bosak S.A."/>
            <person name="Bradley R.K."/>
            <person name="Brand A.D."/>
            <person name="Brent M.R."/>
            <person name="Brooks A.N."/>
            <person name="Brown R.H."/>
            <person name="Butlin R.K."/>
            <person name="Caggese C."/>
            <person name="Calvi B.R."/>
            <person name="Bernardo de Carvalho A."/>
            <person name="Caspi A."/>
            <person name="Castrezana S."/>
            <person name="Celniker S.E."/>
            <person name="Chang J.L."/>
            <person name="Chapple C."/>
            <person name="Chatterji S."/>
            <person name="Chinwalla A."/>
            <person name="Civetta A."/>
            <person name="Clifton S.W."/>
            <person name="Comeron J.M."/>
            <person name="Costello J.C."/>
            <person name="Coyne J.A."/>
            <person name="Daub J."/>
            <person name="David R.G."/>
            <person name="Delcher A.L."/>
            <person name="Delehaunty K."/>
            <person name="Do C.B."/>
            <person name="Ebling H."/>
            <person name="Edwards K."/>
            <person name="Eickbush T."/>
            <person name="Evans J.D."/>
            <person name="Filipski A."/>
            <person name="Findeiss S."/>
            <person name="Freyhult E."/>
            <person name="Fulton L."/>
            <person name="Fulton R."/>
            <person name="Garcia A.C."/>
            <person name="Gardiner A."/>
            <person name="Garfield D.A."/>
            <person name="Garvin B.E."/>
            <person name="Gibson G."/>
            <person name="Gilbert D."/>
            <person name="Gnerre S."/>
            <person name="Godfrey J."/>
            <person name="Good R."/>
            <person name="Gotea V."/>
            <person name="Gravely B."/>
            <person name="Greenberg A.J."/>
            <person name="Griffiths-Jones S."/>
            <person name="Gross S."/>
            <person name="Guigo R."/>
            <person name="Gustafson E.A."/>
            <person name="Haerty W."/>
            <person name="Hahn M.W."/>
            <person name="Halligan D.L."/>
            <person name="Halpern A.L."/>
            <person name="Halter G.M."/>
            <person name="Han M.V."/>
            <person name="Heger A."/>
            <person name="Hillier L."/>
            <person name="Hinrichs A.S."/>
            <person name="Holmes I."/>
            <person name="Hoskins R.A."/>
            <person name="Hubisz M.J."/>
            <person name="Hultmark D."/>
            <person name="Huntley M.A."/>
            <person name="Jaffe D.B."/>
            <person name="Jagadeeshan S."/>
            <person name="Jeck W.R."/>
            <person name="Johnson J."/>
            <person name="Jones C.D."/>
            <person name="Jordan W.C."/>
            <person name="Karpen G.H."/>
            <person name="Kataoka E."/>
            <person name="Keightley P.D."/>
            <person name="Kheradpour P."/>
            <person name="Kirkness E.F."/>
            <person name="Koerich L.B."/>
            <person name="Kristiansen K."/>
            <person name="Kudrna D."/>
            <person name="Kulathinal R.J."/>
            <person name="Kumar S."/>
            <person name="Kwok R."/>
            <person name="Lander E."/>
            <person name="Langley C.H."/>
            <person name="Lapoint R."/>
            <person name="Lazzaro B.P."/>
            <person name="Lee S.J."/>
            <person name="Levesque L."/>
            <person name="Li R."/>
            <person name="Lin C.F."/>
            <person name="Lin M.F."/>
            <person name="Lindblad-Toh K."/>
            <person name="Llopart A."/>
            <person name="Long M."/>
            <person name="Low L."/>
            <person name="Lozovsky E."/>
            <person name="Lu J."/>
            <person name="Luo M."/>
            <person name="Machado C.A."/>
            <person name="Makalowski W."/>
            <person name="Marzo M."/>
            <person name="Matsuda M."/>
            <person name="Matzkin L."/>
            <person name="McAllister B."/>
            <person name="McBride C.S."/>
            <person name="McKernan B."/>
            <person name="McKernan K."/>
            <person name="Mendez-Lago M."/>
            <person name="Minx P."/>
            <person name="Mollenhauer M.U."/>
            <person name="Montooth K."/>
            <person name="Mount S.M."/>
            <person name="Mu X."/>
            <person name="Myers E."/>
            <person name="Negre B."/>
            <person name="Newfeld S."/>
            <person name="Nielsen R."/>
            <person name="Noor M.A."/>
            <person name="O'Grady P."/>
            <person name="Pachter L."/>
            <person name="Papaceit M."/>
            <person name="Parisi M.J."/>
            <person name="Parisi M."/>
            <person name="Parts L."/>
            <person name="Pedersen J.S."/>
            <person name="Pesole G."/>
            <person name="Phillippy A.M."/>
            <person name="Ponting C.P."/>
            <person name="Pop M."/>
            <person name="Porcelli D."/>
            <person name="Powell J.R."/>
            <person name="Prohaska S."/>
            <person name="Pruitt K."/>
            <person name="Puig M."/>
            <person name="Quesneville H."/>
            <person name="Ram K.R."/>
            <person name="Rand D."/>
            <person name="Rasmussen M.D."/>
            <person name="Reed L.K."/>
            <person name="Reenan R."/>
            <person name="Reily A."/>
            <person name="Remington K.A."/>
            <person name="Rieger T.T."/>
            <person name="Ritchie M.G."/>
            <person name="Robin C."/>
            <person name="Rogers Y.H."/>
            <person name="Rohde C."/>
            <person name="Rozas J."/>
            <person name="Rubenfield M.J."/>
            <person name="Ruiz A."/>
            <person name="Russo S."/>
            <person name="Salzberg S.L."/>
            <person name="Sanchez-Gracia A."/>
            <person name="Saranga D.J."/>
            <person name="Sato H."/>
            <person name="Schaeffer S.W."/>
            <person name="Schatz M.C."/>
            <person name="Schlenke T."/>
            <person name="Schwartz R."/>
            <person name="Segarra C."/>
            <person name="Singh R.S."/>
            <person name="Sirot L."/>
            <person name="Sirota M."/>
            <person name="Sisneros N.B."/>
            <person name="Smith C.D."/>
            <person name="Smith T.F."/>
            <person name="Spieth J."/>
            <person name="Stage D.E."/>
            <person name="Stark A."/>
            <person name="Stephan W."/>
            <person name="Strausberg R.L."/>
            <person name="Strempel S."/>
            <person name="Sturgill D."/>
            <person name="Sutton G."/>
            <person name="Sutton G.G."/>
            <person name="Tao W."/>
            <person name="Teichmann S."/>
            <person name="Tobari Y.N."/>
            <person name="Tomimura Y."/>
            <person name="Tsolas J.M."/>
            <person name="Valente V.L."/>
            <person name="Venter E."/>
            <person name="Venter J.C."/>
            <person name="Vicario S."/>
            <person name="Vieira F.G."/>
            <person name="Vilella A.J."/>
            <person name="Villasante A."/>
            <person name="Walenz B."/>
            <person name="Wang J."/>
            <person name="Wasserman M."/>
            <person name="Watts T."/>
            <person name="Wilson D."/>
            <person name="Wilson R.K."/>
            <person name="Wing R.A."/>
            <person name="Wolfner M.F."/>
            <person name="Wong A."/>
            <person name="Wong G.K."/>
            <person name="Wu C.I."/>
            <person name="Wu G."/>
            <person name="Yamamoto D."/>
            <person name="Yang H.P."/>
            <person name="Yang S.P."/>
            <person name="Yorke J.A."/>
            <person name="Yoshida K."/>
            <person name="Zdobnov E."/>
            <person name="Zhang P."/>
            <person name="Zhang Y."/>
            <person name="Zimin A.V."/>
            <person name="Baldwin J."/>
            <person name="Abdouelleil A."/>
            <person name="Abdulkadir J."/>
            <person name="Abebe A."/>
            <person name="Abera B."/>
            <person name="Abreu J."/>
            <person name="Acer S.C."/>
            <person name="Aftuck L."/>
            <person name="Alexander A."/>
            <person name="An P."/>
            <person name="Anderson E."/>
            <person name="Anderson S."/>
            <person name="Arachi H."/>
            <person name="Azer M."/>
            <person name="Bachantsang P."/>
            <person name="Barry A."/>
            <person name="Bayul T."/>
            <person name="Berlin A."/>
            <person name="Bessette D."/>
            <person name="Bloom T."/>
            <person name="Blye J."/>
            <person name="Boguslavskiy L."/>
            <person name="Bonnet C."/>
            <person name="Boukhgalter B."/>
            <person name="Bourzgui I."/>
            <person name="Brown A."/>
            <person name="Cahill P."/>
            <person name="Channer S."/>
            <person name="Cheshatsang Y."/>
            <person name="Chuda L."/>
            <person name="Citroen M."/>
            <person name="Collymore A."/>
            <person name="Cooke P."/>
            <person name="Costello M."/>
            <person name="D'Aco K."/>
            <person name="Daza R."/>
            <person name="De Haan G."/>
            <person name="DeGray S."/>
            <person name="DeMaso C."/>
            <person name="Dhargay N."/>
            <person name="Dooley K."/>
            <person name="Dooley E."/>
            <person name="Doricent M."/>
            <person name="Dorje P."/>
            <person name="Dorjee K."/>
            <person name="Dupes A."/>
            <person name="Elong R."/>
            <person name="Falk J."/>
            <person name="Farina A."/>
            <person name="Faro S."/>
            <person name="Ferguson D."/>
            <person name="Fisher S."/>
            <person name="Foley C.D."/>
            <person name="Franke A."/>
            <person name="Friedrich D."/>
            <person name="Gadbois L."/>
            <person name="Gearin G."/>
            <person name="Gearin C.R."/>
            <person name="Giannoukos G."/>
            <person name="Goode T."/>
            <person name="Graham J."/>
            <person name="Grandbois E."/>
            <person name="Grewal S."/>
            <person name="Gyaltsen K."/>
            <person name="Hafez N."/>
            <person name="Hagos B."/>
            <person name="Hall J."/>
            <person name="Henson C."/>
            <person name="Hollinger A."/>
            <person name="Honan T."/>
            <person name="Huard M.D."/>
            <person name="Hughes L."/>
            <person name="Hurhula B."/>
            <person name="Husby M.E."/>
            <person name="Kamat A."/>
            <person name="Kanga B."/>
            <person name="Kashin S."/>
            <person name="Khazanovich D."/>
            <person name="Kisner P."/>
            <person name="Lance K."/>
            <person name="Lara M."/>
            <person name="Lee W."/>
            <person name="Lennon N."/>
            <person name="Letendre F."/>
            <person name="LeVine R."/>
            <person name="Lipovsky A."/>
            <person name="Liu X."/>
            <person name="Liu J."/>
            <person name="Liu S."/>
            <person name="Lokyitsang T."/>
            <person name="Lokyitsang Y."/>
            <person name="Lubonja R."/>
            <person name="Lui A."/>
            <person name="MacDonald P."/>
            <person name="Magnisalis V."/>
            <person name="Maru K."/>
            <person name="Matthews C."/>
            <person name="McCusker W."/>
            <person name="McDonough S."/>
            <person name="Mehta T."/>
            <person name="Meldrim J."/>
            <person name="Meneus L."/>
            <person name="Mihai O."/>
            <person name="Mihalev A."/>
            <person name="Mihova T."/>
            <person name="Mittelman R."/>
            <person name="Mlenga V."/>
            <person name="Montmayeur A."/>
            <person name="Mulrain L."/>
            <person name="Navidi A."/>
            <person name="Naylor J."/>
            <person name="Negash T."/>
            <person name="Nguyen T."/>
            <person name="Nguyen N."/>
            <person name="Nicol R."/>
            <person name="Norbu C."/>
            <person name="Norbu N."/>
            <person name="Novod N."/>
            <person name="O'Neill B."/>
            <person name="Osman S."/>
            <person name="Markiewicz E."/>
            <person name="Oyono O.L."/>
            <person name="Patti C."/>
            <person name="Phunkhang P."/>
            <person name="Pierre F."/>
            <person name="Priest M."/>
            <person name="Raghuraman S."/>
            <person name="Rege F."/>
            <person name="Reyes R."/>
            <person name="Rise C."/>
            <person name="Rogov P."/>
            <person name="Ross K."/>
            <person name="Ryan E."/>
            <person name="Settipalli S."/>
            <person name="Shea T."/>
            <person name="Sherpa N."/>
            <person name="Shi L."/>
            <person name="Shih D."/>
            <person name="Sparrow T."/>
            <person name="Spaulding J."/>
            <person name="Stalker J."/>
            <person name="Stange-Thomann N."/>
            <person name="Stavropoulos S."/>
            <person name="Stone C."/>
            <person name="Strader C."/>
            <person name="Tesfaye S."/>
            <person name="Thomson T."/>
            <person name="Thoulutsang Y."/>
            <person name="Thoulutsang D."/>
            <person name="Topham K."/>
            <person name="Topping I."/>
            <person name="Tsamla T."/>
            <person name="Vassiliev H."/>
            <person name="Vo A."/>
            <person name="Wangchuk T."/>
            <person name="Wangdi T."/>
            <person name="Weiand M."/>
            <person name="Wilkinson J."/>
            <person name="Wilson A."/>
            <person name="Yadav S."/>
            <person name="Young G."/>
            <person name="Yu Q."/>
            <person name="Zembek L."/>
            <person name="Zhong D."/>
            <person name="Zimmer A."/>
            <person name="Zwirko Z."/>
            <person name="Jaffe D.B."/>
            <person name="Alvarez P."/>
            <person name="Brockman W."/>
            <person name="Butler J."/>
            <person name="Chin C."/>
            <person name="Gnerre S."/>
            <person name="Grabherr M."/>
            <person name="Kleber M."/>
            <person name="Mauceli E."/>
            <person name="MacCallum I."/>
        </authorList>
    </citation>
    <scope>NUCLEOTIDE SEQUENCE [LARGE SCALE GENOMIC DNA]</scope>
    <source>
        <strain evidence="3">white501</strain>
    </source>
</reference>